<gene>
    <name evidence="2" type="ORF">ET33_07210</name>
</gene>
<evidence type="ECO:0000256" key="1">
    <source>
        <dbReference type="SAM" id="Phobius"/>
    </source>
</evidence>
<feature type="transmembrane region" description="Helical" evidence="1">
    <location>
        <begin position="149"/>
        <end position="169"/>
    </location>
</feature>
<dbReference type="RefSeq" id="WP_036684688.1">
    <property type="nucleotide sequence ID" value="NZ_JNVM01000014.1"/>
</dbReference>
<evidence type="ECO:0000313" key="3">
    <source>
        <dbReference type="Proteomes" id="UP000028123"/>
    </source>
</evidence>
<feature type="transmembrane region" description="Helical" evidence="1">
    <location>
        <begin position="176"/>
        <end position="197"/>
    </location>
</feature>
<keyword evidence="1" id="KW-1133">Transmembrane helix</keyword>
<protein>
    <recommendedName>
        <fullName evidence="4">ABC transporter permease</fullName>
    </recommendedName>
</protein>
<accession>A0A081P2C6</accession>
<evidence type="ECO:0000313" key="2">
    <source>
        <dbReference type="EMBL" id="KEQ24849.1"/>
    </source>
</evidence>
<proteinExistence type="predicted"/>
<dbReference type="Proteomes" id="UP000028123">
    <property type="component" value="Unassembled WGS sequence"/>
</dbReference>
<feature type="transmembrane region" description="Helical" evidence="1">
    <location>
        <begin position="59"/>
        <end position="78"/>
    </location>
</feature>
<feature type="transmembrane region" description="Helical" evidence="1">
    <location>
        <begin position="203"/>
        <end position="221"/>
    </location>
</feature>
<dbReference type="OrthoDB" id="9784784at2"/>
<dbReference type="AlphaFoldDB" id="A0A081P2C6"/>
<keyword evidence="1" id="KW-0472">Membrane</keyword>
<sequence>MLNLMKLELRKFKIMGYIRSAVIATLIIFGFMMLMSYSPKMYGINVFENYSRVFSMIDVFVRGTFIIFAAVLLGRFVIDEFNHKTITVLFTYPIKRHKIIAAKLMVVIAFTFLCIVASMIILSTLYFVINSFTHFVSGELTLTLVLQHAAKLGFHALAASFMALIPLYFGMRKYSIPTTIVSSVIIVLLTCSDSGGFNLNDIIIVPILLAAIGIAVGYMAIRKIDQIDIR</sequence>
<reference evidence="2 3" key="1">
    <citation type="submission" date="2014-06" db="EMBL/GenBank/DDBJ databases">
        <title>Draft genome sequence of Paenibacillus sp. MSt1.</title>
        <authorList>
            <person name="Aw Y.K."/>
            <person name="Ong K.S."/>
            <person name="Gan H.M."/>
            <person name="Lee S.M."/>
        </authorList>
    </citation>
    <scope>NUCLEOTIDE SEQUENCE [LARGE SCALE GENOMIC DNA]</scope>
    <source>
        <strain evidence="2 3">MSt1</strain>
    </source>
</reference>
<feature type="transmembrane region" description="Helical" evidence="1">
    <location>
        <begin position="21"/>
        <end position="39"/>
    </location>
</feature>
<organism evidence="2 3">
    <name type="scientific">Paenibacillus tyrfis</name>
    <dbReference type="NCBI Taxonomy" id="1501230"/>
    <lineage>
        <taxon>Bacteria</taxon>
        <taxon>Bacillati</taxon>
        <taxon>Bacillota</taxon>
        <taxon>Bacilli</taxon>
        <taxon>Bacillales</taxon>
        <taxon>Paenibacillaceae</taxon>
        <taxon>Paenibacillus</taxon>
    </lineage>
</organism>
<dbReference type="Pfam" id="PF12730">
    <property type="entry name" value="ABC2_membrane_4"/>
    <property type="match status" value="1"/>
</dbReference>
<evidence type="ECO:0008006" key="4">
    <source>
        <dbReference type="Google" id="ProtNLM"/>
    </source>
</evidence>
<dbReference type="eggNOG" id="ENOG502Z9TS">
    <property type="taxonomic scope" value="Bacteria"/>
</dbReference>
<keyword evidence="1" id="KW-0812">Transmembrane</keyword>
<comment type="caution">
    <text evidence="2">The sequence shown here is derived from an EMBL/GenBank/DDBJ whole genome shotgun (WGS) entry which is preliminary data.</text>
</comment>
<keyword evidence="3" id="KW-1185">Reference proteome</keyword>
<feature type="transmembrane region" description="Helical" evidence="1">
    <location>
        <begin position="99"/>
        <end position="129"/>
    </location>
</feature>
<name>A0A081P2C6_9BACL</name>
<dbReference type="EMBL" id="JNVM01000014">
    <property type="protein sequence ID" value="KEQ24849.1"/>
    <property type="molecule type" value="Genomic_DNA"/>
</dbReference>